<gene>
    <name evidence="2" type="ORF">PCOR1329_LOCUS29708</name>
</gene>
<evidence type="ECO:0000256" key="1">
    <source>
        <dbReference type="SAM" id="MobiDB-lite"/>
    </source>
</evidence>
<accession>A0ABN9SI67</accession>
<name>A0ABN9SI67_9DINO</name>
<sequence length="137" mass="14096">MRCRLTLALTPDSHRMFSPMCGGARRHGRMAPGGGAEEAGCMQHVPPIRPPEEEGGGCSSPPPVGRPALKTDAPPLGTQLWPRRTDGGAKRRAAPSNGGHQGAWPPPASGQGYTGLGPALLGLTDRGLPWTPLAAPG</sequence>
<dbReference type="EMBL" id="CAUYUJ010011225">
    <property type="protein sequence ID" value="CAK0831381.1"/>
    <property type="molecule type" value="Genomic_DNA"/>
</dbReference>
<evidence type="ECO:0000313" key="3">
    <source>
        <dbReference type="Proteomes" id="UP001189429"/>
    </source>
</evidence>
<feature type="region of interest" description="Disordered" evidence="1">
    <location>
        <begin position="28"/>
        <end position="137"/>
    </location>
</feature>
<keyword evidence="3" id="KW-1185">Reference proteome</keyword>
<reference evidence="2" key="1">
    <citation type="submission" date="2023-10" db="EMBL/GenBank/DDBJ databases">
        <authorList>
            <person name="Chen Y."/>
            <person name="Shah S."/>
            <person name="Dougan E. K."/>
            <person name="Thang M."/>
            <person name="Chan C."/>
        </authorList>
    </citation>
    <scope>NUCLEOTIDE SEQUENCE [LARGE SCALE GENOMIC DNA]</scope>
</reference>
<evidence type="ECO:0000313" key="2">
    <source>
        <dbReference type="EMBL" id="CAK0831381.1"/>
    </source>
</evidence>
<organism evidence="2 3">
    <name type="scientific">Prorocentrum cordatum</name>
    <dbReference type="NCBI Taxonomy" id="2364126"/>
    <lineage>
        <taxon>Eukaryota</taxon>
        <taxon>Sar</taxon>
        <taxon>Alveolata</taxon>
        <taxon>Dinophyceae</taxon>
        <taxon>Prorocentrales</taxon>
        <taxon>Prorocentraceae</taxon>
        <taxon>Prorocentrum</taxon>
    </lineage>
</organism>
<protein>
    <submittedName>
        <fullName evidence="2">Uncharacterized protein</fullName>
    </submittedName>
</protein>
<proteinExistence type="predicted"/>
<comment type="caution">
    <text evidence="2">The sequence shown here is derived from an EMBL/GenBank/DDBJ whole genome shotgun (WGS) entry which is preliminary data.</text>
</comment>
<dbReference type="Proteomes" id="UP001189429">
    <property type="component" value="Unassembled WGS sequence"/>
</dbReference>